<dbReference type="PANTHER" id="PTHR10578">
    <property type="entry name" value="S -2-HYDROXY-ACID OXIDASE-RELATED"/>
    <property type="match status" value="1"/>
</dbReference>
<evidence type="ECO:0000256" key="2">
    <source>
        <dbReference type="ARBA" id="ARBA00023002"/>
    </source>
</evidence>
<dbReference type="EMBL" id="JBHSRF010000038">
    <property type="protein sequence ID" value="MFC6084154.1"/>
    <property type="molecule type" value="Genomic_DNA"/>
</dbReference>
<protein>
    <submittedName>
        <fullName evidence="5">Alpha-hydroxy acid oxidase</fullName>
        <ecNumber evidence="5">1.-.-.-</ecNumber>
    </submittedName>
</protein>
<evidence type="ECO:0000259" key="4">
    <source>
        <dbReference type="PROSITE" id="PS51349"/>
    </source>
</evidence>
<dbReference type="InterPro" id="IPR000262">
    <property type="entry name" value="FMN-dep_DH"/>
</dbReference>
<dbReference type="SUPFAM" id="SSF51395">
    <property type="entry name" value="FMN-linked oxidoreductases"/>
    <property type="match status" value="1"/>
</dbReference>
<dbReference type="GO" id="GO:0016491">
    <property type="term" value="F:oxidoreductase activity"/>
    <property type="evidence" value="ECO:0007669"/>
    <property type="project" value="UniProtKB-KW"/>
</dbReference>
<organism evidence="5 6">
    <name type="scientific">Sphaerisporangium aureirubrum</name>
    <dbReference type="NCBI Taxonomy" id="1544736"/>
    <lineage>
        <taxon>Bacteria</taxon>
        <taxon>Bacillati</taxon>
        <taxon>Actinomycetota</taxon>
        <taxon>Actinomycetes</taxon>
        <taxon>Streptosporangiales</taxon>
        <taxon>Streptosporangiaceae</taxon>
        <taxon>Sphaerisporangium</taxon>
    </lineage>
</organism>
<dbReference type="PROSITE" id="PS51349">
    <property type="entry name" value="FMN_HYDROXY_ACID_DH_2"/>
    <property type="match status" value="1"/>
</dbReference>
<dbReference type="EC" id="1.-.-.-" evidence="5"/>
<proteinExistence type="inferred from homology"/>
<dbReference type="InterPro" id="IPR008259">
    <property type="entry name" value="FMN_hydac_DH_AS"/>
</dbReference>
<dbReference type="InterPro" id="IPR012133">
    <property type="entry name" value="Alpha-hydoxy_acid_DH_FMN"/>
</dbReference>
<reference evidence="6" key="1">
    <citation type="journal article" date="2019" name="Int. J. Syst. Evol. Microbiol.">
        <title>The Global Catalogue of Microorganisms (GCM) 10K type strain sequencing project: providing services to taxonomists for standard genome sequencing and annotation.</title>
        <authorList>
            <consortium name="The Broad Institute Genomics Platform"/>
            <consortium name="The Broad Institute Genome Sequencing Center for Infectious Disease"/>
            <person name="Wu L."/>
            <person name="Ma J."/>
        </authorList>
    </citation>
    <scope>NUCLEOTIDE SEQUENCE [LARGE SCALE GENOMIC DNA]</scope>
    <source>
        <strain evidence="6">JCM 30346</strain>
    </source>
</reference>
<dbReference type="Pfam" id="PF01070">
    <property type="entry name" value="FMN_dh"/>
    <property type="match status" value="1"/>
</dbReference>
<evidence type="ECO:0000256" key="1">
    <source>
        <dbReference type="ARBA" id="ARBA00001917"/>
    </source>
</evidence>
<keyword evidence="2 5" id="KW-0560">Oxidoreductase</keyword>
<sequence length="359" mass="36964">MTAEAREVMGPGAYDYCAGGAGDEAAMVRNVAALDARVLTPRMLGGTPGEGALGVEVPGGRLVAPILVAPMGLQRLCHPEAERATAAAAAEVGLGHCLSMFSSETPERVAAGAGTGVRWQQIYLLRDREVTESVVRRATEAGYRALVVTVDVPVVGRRTRDMGNRFDRFRVAPPALCEDPRFVELLGARGEGASAERLIDELFPDPGSTWDDVARLVAGSSLPVLVKGVLCAGDAKLALDAGAAGVVVSNHGGRQFDRSVAAIEALGPVVDVCDRAGAPVFFDSGVRRASHIATALALGARAVLVGRPVLWALATGGQEEVRRVLAGLTADLAHLLAILGVPSVAALRGIPVTAPGGGP</sequence>
<dbReference type="PIRSF" id="PIRSF000138">
    <property type="entry name" value="Al-hdrx_acd_dh"/>
    <property type="match status" value="1"/>
</dbReference>
<dbReference type="RefSeq" id="WP_380756909.1">
    <property type="nucleotide sequence ID" value="NZ_JBHSRF010000038.1"/>
</dbReference>
<comment type="cofactor">
    <cofactor evidence="1">
        <name>FMN</name>
        <dbReference type="ChEBI" id="CHEBI:58210"/>
    </cofactor>
</comment>
<name>A0ABW1NLB7_9ACTN</name>
<comment type="similarity">
    <text evidence="3">Belongs to the FMN-dependent alpha-hydroxy acid dehydrogenase family.</text>
</comment>
<dbReference type="InterPro" id="IPR013785">
    <property type="entry name" value="Aldolase_TIM"/>
</dbReference>
<dbReference type="PANTHER" id="PTHR10578:SF143">
    <property type="entry name" value="FMN-DEPENDENT ALPHA-HYDROXY ACID DEHYDROGENASE PB1A11.03"/>
    <property type="match status" value="1"/>
</dbReference>
<evidence type="ECO:0000313" key="5">
    <source>
        <dbReference type="EMBL" id="MFC6084154.1"/>
    </source>
</evidence>
<accession>A0ABW1NLB7</accession>
<evidence type="ECO:0000256" key="3">
    <source>
        <dbReference type="ARBA" id="ARBA00024042"/>
    </source>
</evidence>
<dbReference type="PROSITE" id="PS00557">
    <property type="entry name" value="FMN_HYDROXY_ACID_DH_1"/>
    <property type="match status" value="1"/>
</dbReference>
<dbReference type="Gene3D" id="3.20.20.70">
    <property type="entry name" value="Aldolase class I"/>
    <property type="match status" value="1"/>
</dbReference>
<dbReference type="InterPro" id="IPR037396">
    <property type="entry name" value="FMN_HAD"/>
</dbReference>
<feature type="domain" description="FMN hydroxy acid dehydrogenase" evidence="4">
    <location>
        <begin position="1"/>
        <end position="357"/>
    </location>
</feature>
<dbReference type="Proteomes" id="UP001596137">
    <property type="component" value="Unassembled WGS sequence"/>
</dbReference>
<evidence type="ECO:0000313" key="6">
    <source>
        <dbReference type="Proteomes" id="UP001596137"/>
    </source>
</evidence>
<keyword evidence="6" id="KW-1185">Reference proteome</keyword>
<gene>
    <name evidence="5" type="ORF">ACFP1K_23535</name>
</gene>
<comment type="caution">
    <text evidence="5">The sequence shown here is derived from an EMBL/GenBank/DDBJ whole genome shotgun (WGS) entry which is preliminary data.</text>
</comment>